<dbReference type="OrthoDB" id="1188513at2"/>
<dbReference type="Proteomes" id="UP000002586">
    <property type="component" value="Chromosome"/>
</dbReference>
<proteinExistence type="predicted"/>
<name>A0L520_MAGMM</name>
<reference evidence="2" key="1">
    <citation type="journal article" date="2009" name="Appl. Environ. Microbiol.">
        <title>Complete genome sequence of the chemolithoautotrophic marine magnetotactic coccus strain MC-1.</title>
        <authorList>
            <person name="Schubbe S."/>
            <person name="Williams T.J."/>
            <person name="Xie G."/>
            <person name="Kiss H.E."/>
            <person name="Brettin T.S."/>
            <person name="Martinez D."/>
            <person name="Ross C.A."/>
            <person name="Schuler D."/>
            <person name="Cox B.L."/>
            <person name="Nealson K.H."/>
            <person name="Bazylinski D.A."/>
        </authorList>
    </citation>
    <scope>NUCLEOTIDE SEQUENCE [LARGE SCALE GENOMIC DNA]</scope>
    <source>
        <strain evidence="2">ATCC BAA-1437 / JCM 17883 / MC-1</strain>
    </source>
</reference>
<organism evidence="1 2">
    <name type="scientific">Magnetococcus marinus (strain ATCC BAA-1437 / JCM 17883 / MC-1)</name>
    <dbReference type="NCBI Taxonomy" id="156889"/>
    <lineage>
        <taxon>Bacteria</taxon>
        <taxon>Pseudomonadati</taxon>
        <taxon>Pseudomonadota</taxon>
        <taxon>Magnetococcia</taxon>
        <taxon>Magnetococcales</taxon>
        <taxon>Magnetococcaceae</taxon>
        <taxon>Magnetococcus</taxon>
    </lineage>
</organism>
<keyword evidence="2" id="KW-1185">Reference proteome</keyword>
<dbReference type="KEGG" id="mgm:Mmc1_0538"/>
<protein>
    <submittedName>
        <fullName evidence="1">Uncharacterized protein</fullName>
    </submittedName>
</protein>
<gene>
    <name evidence="1" type="ordered locus">Mmc1_0538</name>
</gene>
<sequence length="412" mass="46844" precursor="true">MKLFSSMIPQLTGMTAATVLGWVIGSPPAWADDAPRSEWSGYMAGELRLFPEAPLRGGQVVLYPALSAQGEYFRAWDQGHKQLRFTPFVRLDAQDHARSHVDLRELAVTHLDDANWEVSVGLRKLYWGVTESRHLVDILNQTDAVEGIDGEDKLGQPMLSAGFFQDWGTLNLYWMPYFRERTLPGWQGRPGYFYRVRQNEASYESPAQAWHQDFAVRYSHTVDMWDFSLSHFSGTAREPQLRSKTEASGALVLYPYYYQLEQTGLTVQATTDAWLWKFEGVTRHDLQGRSLAAVGGFEYTFVGILESDADLGLISEYMWEEQGNNSLSPFQNDLMVGGRVTLNDTQSTEFLAGAIADLESHALYLSVEASRRLGEQWKLSLDGWSNLNLKSSDPLYSRRRDSMLQLELARYF</sequence>
<dbReference type="AlphaFoldDB" id="A0L520"/>
<dbReference type="RefSeq" id="WP_011712230.1">
    <property type="nucleotide sequence ID" value="NC_008576.1"/>
</dbReference>
<dbReference type="STRING" id="156889.Mmc1_0538"/>
<accession>A0L520</accession>
<evidence type="ECO:0000313" key="2">
    <source>
        <dbReference type="Proteomes" id="UP000002586"/>
    </source>
</evidence>
<dbReference type="EMBL" id="CP000471">
    <property type="protein sequence ID" value="ABK43063.1"/>
    <property type="molecule type" value="Genomic_DNA"/>
</dbReference>
<reference evidence="1 2" key="2">
    <citation type="journal article" date="2012" name="Int. J. Syst. Evol. Microbiol.">
        <title>Magnetococcus marinus gen. nov., sp. nov., a marine, magnetotactic bacterium that represents a novel lineage (Magnetococcaceae fam. nov.; Magnetococcales ord. nov.) at the base of the Alphaproteobacteria.</title>
        <authorList>
            <person name="Bazylinski D.A."/>
            <person name="Williams T.J."/>
            <person name="Lefevre C.T."/>
            <person name="Berg R.J."/>
            <person name="Zhang C.L."/>
            <person name="Bowser S.S."/>
            <person name="Dean A.J."/>
            <person name="Beveridge T.J."/>
        </authorList>
    </citation>
    <scope>NUCLEOTIDE SEQUENCE [LARGE SCALE GENOMIC DNA]</scope>
    <source>
        <strain evidence="2">ATCC BAA-1437 / JCM 17883 / MC-1</strain>
    </source>
</reference>
<dbReference type="eggNOG" id="ENOG502Z89J">
    <property type="taxonomic scope" value="Bacteria"/>
</dbReference>
<evidence type="ECO:0000313" key="1">
    <source>
        <dbReference type="EMBL" id="ABK43063.1"/>
    </source>
</evidence>
<dbReference type="HOGENOM" id="CLU_044829_0_0_5"/>